<feature type="transmembrane region" description="Helical" evidence="1">
    <location>
        <begin position="153"/>
        <end position="173"/>
    </location>
</feature>
<evidence type="ECO:0000313" key="2">
    <source>
        <dbReference type="EMBL" id="RPJ66474.1"/>
    </source>
</evidence>
<gene>
    <name evidence="2" type="ORF">DRW07_10285</name>
</gene>
<feature type="transmembrane region" description="Helical" evidence="1">
    <location>
        <begin position="90"/>
        <end position="108"/>
    </location>
</feature>
<accession>A0A3N5Z725</accession>
<dbReference type="InterPro" id="IPR022134">
    <property type="entry name" value="DUF3667"/>
</dbReference>
<keyword evidence="1" id="KW-0812">Transmembrane</keyword>
<dbReference type="AlphaFoldDB" id="A0A3N5Z725"/>
<feature type="transmembrane region" description="Helical" evidence="1">
    <location>
        <begin position="212"/>
        <end position="229"/>
    </location>
</feature>
<name>A0A3N5Z725_9ALTE</name>
<dbReference type="EMBL" id="RPOK01000003">
    <property type="protein sequence ID" value="RPJ66474.1"/>
    <property type="molecule type" value="Genomic_DNA"/>
</dbReference>
<dbReference type="RefSeq" id="WP_124027832.1">
    <property type="nucleotide sequence ID" value="NZ_JBHRSN010000006.1"/>
</dbReference>
<dbReference type="OrthoDB" id="9111327at2"/>
<keyword evidence="1" id="KW-0472">Membrane</keyword>
<dbReference type="Pfam" id="PF12412">
    <property type="entry name" value="DUF3667"/>
    <property type="match status" value="1"/>
</dbReference>
<protein>
    <submittedName>
        <fullName evidence="2">DUF3667 domain-containing protein</fullName>
    </submittedName>
</protein>
<evidence type="ECO:0000256" key="1">
    <source>
        <dbReference type="SAM" id="Phobius"/>
    </source>
</evidence>
<sequence>MNSIAPTSLESSPQHCKNCGDVVTKTFCPDCGQRNRAERLSLKAILVDIPSQWLSLDKGFFYTFLLQFKAPGQVARRYVQGERIKFTSPLTYYLIGAAVQLLMLFFSAEQLKSELISKLSSSTEQLAQLQQIYGDNAANIYADVYISVINQGYTYLGFVFLCLPFAFMVWAFSRRHRAAYNGAETLIFSFYTMGHFVMTTGLMGFITVRYFYTYHAPLSLVFYLVYCLISTRGFYTKQQHSVIASILALVFAFVLFMVTLLIATSIAMKSAI</sequence>
<reference evidence="2 3" key="1">
    <citation type="submission" date="2018-11" db="EMBL/GenBank/DDBJ databases">
        <authorList>
            <person name="Ye M.-Q."/>
            <person name="Du Z.-J."/>
        </authorList>
    </citation>
    <scope>NUCLEOTIDE SEQUENCE [LARGE SCALE GENOMIC DNA]</scope>
    <source>
        <strain evidence="2 3">U0105</strain>
    </source>
</reference>
<comment type="caution">
    <text evidence="2">The sequence shown here is derived from an EMBL/GenBank/DDBJ whole genome shotgun (WGS) entry which is preliminary data.</text>
</comment>
<proteinExistence type="predicted"/>
<evidence type="ECO:0000313" key="3">
    <source>
        <dbReference type="Proteomes" id="UP000275281"/>
    </source>
</evidence>
<feature type="transmembrane region" description="Helical" evidence="1">
    <location>
        <begin position="185"/>
        <end position="206"/>
    </location>
</feature>
<organism evidence="2 3">
    <name type="scientific">Alteromonas sediminis</name>
    <dbReference type="NCBI Taxonomy" id="2259342"/>
    <lineage>
        <taxon>Bacteria</taxon>
        <taxon>Pseudomonadati</taxon>
        <taxon>Pseudomonadota</taxon>
        <taxon>Gammaproteobacteria</taxon>
        <taxon>Alteromonadales</taxon>
        <taxon>Alteromonadaceae</taxon>
        <taxon>Alteromonas/Salinimonas group</taxon>
        <taxon>Alteromonas</taxon>
    </lineage>
</organism>
<feature type="transmembrane region" description="Helical" evidence="1">
    <location>
        <begin position="241"/>
        <end position="268"/>
    </location>
</feature>
<keyword evidence="3" id="KW-1185">Reference proteome</keyword>
<keyword evidence="1" id="KW-1133">Transmembrane helix</keyword>
<dbReference type="Proteomes" id="UP000275281">
    <property type="component" value="Unassembled WGS sequence"/>
</dbReference>